<feature type="compositionally biased region" description="Pro residues" evidence="1">
    <location>
        <begin position="316"/>
        <end position="339"/>
    </location>
</feature>
<feature type="compositionally biased region" description="Low complexity" evidence="1">
    <location>
        <begin position="295"/>
        <end position="315"/>
    </location>
</feature>
<proteinExistence type="predicted"/>
<keyword evidence="3" id="KW-1185">Reference proteome</keyword>
<reference evidence="2 3" key="1">
    <citation type="submission" date="2019-07" db="EMBL/GenBank/DDBJ databases">
        <title>Venturia inaequalis Genome Resource.</title>
        <authorList>
            <person name="Lichtner F.J."/>
        </authorList>
    </citation>
    <scope>NUCLEOTIDE SEQUENCE [LARGE SCALE GENOMIC DNA]</scope>
    <source>
        <strain evidence="2 3">DMI_063113</strain>
    </source>
</reference>
<dbReference type="EMBL" id="WNWR01000041">
    <property type="protein sequence ID" value="KAE9993012.1"/>
    <property type="molecule type" value="Genomic_DNA"/>
</dbReference>
<feature type="region of interest" description="Disordered" evidence="1">
    <location>
        <begin position="295"/>
        <end position="473"/>
    </location>
</feature>
<feature type="compositionally biased region" description="Pro residues" evidence="1">
    <location>
        <begin position="348"/>
        <end position="388"/>
    </location>
</feature>
<dbReference type="Proteomes" id="UP000490939">
    <property type="component" value="Unassembled WGS sequence"/>
</dbReference>
<evidence type="ECO:0000256" key="1">
    <source>
        <dbReference type="SAM" id="MobiDB-lite"/>
    </source>
</evidence>
<accession>A0A8H3ZGZ9</accession>
<dbReference type="AlphaFoldDB" id="A0A8H3ZGZ9"/>
<organism evidence="2 3">
    <name type="scientific">Venturia inaequalis</name>
    <name type="common">Apple scab fungus</name>
    <dbReference type="NCBI Taxonomy" id="5025"/>
    <lineage>
        <taxon>Eukaryota</taxon>
        <taxon>Fungi</taxon>
        <taxon>Dikarya</taxon>
        <taxon>Ascomycota</taxon>
        <taxon>Pezizomycotina</taxon>
        <taxon>Dothideomycetes</taxon>
        <taxon>Pleosporomycetidae</taxon>
        <taxon>Venturiales</taxon>
        <taxon>Venturiaceae</taxon>
        <taxon>Venturia</taxon>
    </lineage>
</organism>
<evidence type="ECO:0000313" key="2">
    <source>
        <dbReference type="EMBL" id="KAE9993012.1"/>
    </source>
</evidence>
<feature type="compositionally biased region" description="Low complexity" evidence="1">
    <location>
        <begin position="389"/>
        <end position="403"/>
    </location>
</feature>
<gene>
    <name evidence="2" type="ORF">EG327_006981</name>
</gene>
<name>A0A8H3ZGZ9_VENIN</name>
<feature type="compositionally biased region" description="Basic and acidic residues" evidence="1">
    <location>
        <begin position="443"/>
        <end position="463"/>
    </location>
</feature>
<protein>
    <submittedName>
        <fullName evidence="2">Uncharacterized protein</fullName>
    </submittedName>
</protein>
<evidence type="ECO:0000313" key="3">
    <source>
        <dbReference type="Proteomes" id="UP000490939"/>
    </source>
</evidence>
<comment type="caution">
    <text evidence="2">The sequence shown here is derived from an EMBL/GenBank/DDBJ whole genome shotgun (WGS) entry which is preliminary data.</text>
</comment>
<sequence>MNFNGGNDHYEYSSYGSYGDSYGDDYSNMDGLEQGTAVMEAQNANSVNEYDRQLTAQNTHEQAQLQHFQSVQGDLETFIDISNQQQDVNRQLHIAHREVTEQHAKAVTDARMERMLKRAEEHHLEQERKLQAKTEAMLVRADIYKRKREMELASDMRKAENQARIHALGQADIVNRTALLNTRTMNINSQEKAMAHQQKMRTMQQLATNAQVQSPHLMAGPDTYDNDYLMAAGITNLSIGAPPMHYPQQMYMQPAHQMYIQSAPQMAMPLPIQAPPQRLALEAPPVRTPQYLPQQVQQGPQYQGAYAQQQSFAPHPAQPPMPPQGPPPSNRLLPPPVQAPPQYQQLPGPSPSQRPMPPPGPSPSQRPMPPPGPSPSQRPMPPPGPPPNQQSMSPPGSPPNQHLLPPPGPPSAQQSPMSPQDPPLKLIHRSAEVNNNALAGFEAELKRDNPHCTDEQIRDHIENETDLPPPPPR</sequence>